<keyword evidence="2" id="KW-0812">Transmembrane</keyword>
<organism evidence="2 4">
    <name type="scientific">Medicago truncatula</name>
    <name type="common">Barrel medic</name>
    <name type="synonym">Medicago tribuloides</name>
    <dbReference type="NCBI Taxonomy" id="3880"/>
    <lineage>
        <taxon>Eukaryota</taxon>
        <taxon>Viridiplantae</taxon>
        <taxon>Streptophyta</taxon>
        <taxon>Embryophyta</taxon>
        <taxon>Tracheophyta</taxon>
        <taxon>Spermatophyta</taxon>
        <taxon>Magnoliopsida</taxon>
        <taxon>eudicotyledons</taxon>
        <taxon>Gunneridae</taxon>
        <taxon>Pentapetalae</taxon>
        <taxon>rosids</taxon>
        <taxon>fabids</taxon>
        <taxon>Fabales</taxon>
        <taxon>Fabaceae</taxon>
        <taxon>Papilionoideae</taxon>
        <taxon>50 kb inversion clade</taxon>
        <taxon>NPAAA clade</taxon>
        <taxon>Hologalegina</taxon>
        <taxon>IRL clade</taxon>
        <taxon>Trifolieae</taxon>
        <taxon>Medicago</taxon>
    </lineage>
</organism>
<evidence type="ECO:0000256" key="1">
    <source>
        <dbReference type="SAM" id="MobiDB-lite"/>
    </source>
</evidence>
<feature type="region of interest" description="Disordered" evidence="1">
    <location>
        <begin position="1"/>
        <end position="50"/>
    </location>
</feature>
<dbReference type="EnsemblPlants" id="AET01931">
    <property type="protein sequence ID" value="AET01931"/>
    <property type="gene ID" value="MTR_8g023280"/>
</dbReference>
<evidence type="ECO:0000313" key="2">
    <source>
        <dbReference type="EMBL" id="AET01931.1"/>
    </source>
</evidence>
<feature type="compositionally biased region" description="Basic residues" evidence="1">
    <location>
        <begin position="13"/>
        <end position="32"/>
    </location>
</feature>
<accession>G7L9V4</accession>
<dbReference type="EMBL" id="CM001224">
    <property type="protein sequence ID" value="AET01931.1"/>
    <property type="molecule type" value="Genomic_DNA"/>
</dbReference>
<dbReference type="HOGENOM" id="CLU_2240631_0_0_1"/>
<reference evidence="3" key="3">
    <citation type="submission" date="2015-04" db="UniProtKB">
        <authorList>
            <consortium name="EnsemblPlants"/>
        </authorList>
    </citation>
    <scope>IDENTIFICATION</scope>
    <source>
        <strain evidence="3">cv. Jemalong A17</strain>
    </source>
</reference>
<keyword evidence="4" id="KW-1185">Reference proteome</keyword>
<reference evidence="2 4" key="1">
    <citation type="journal article" date="2011" name="Nature">
        <title>The Medicago genome provides insight into the evolution of rhizobial symbioses.</title>
        <authorList>
            <person name="Young N.D."/>
            <person name="Debelle F."/>
            <person name="Oldroyd G.E."/>
            <person name="Geurts R."/>
            <person name="Cannon S.B."/>
            <person name="Udvardi M.K."/>
            <person name="Benedito V.A."/>
            <person name="Mayer K.F."/>
            <person name="Gouzy J."/>
            <person name="Schoof H."/>
            <person name="Van de Peer Y."/>
            <person name="Proost S."/>
            <person name="Cook D.R."/>
            <person name="Meyers B.C."/>
            <person name="Spannagl M."/>
            <person name="Cheung F."/>
            <person name="De Mita S."/>
            <person name="Krishnakumar V."/>
            <person name="Gundlach H."/>
            <person name="Zhou S."/>
            <person name="Mudge J."/>
            <person name="Bharti A.K."/>
            <person name="Murray J.D."/>
            <person name="Naoumkina M.A."/>
            <person name="Rosen B."/>
            <person name="Silverstein K.A."/>
            <person name="Tang H."/>
            <person name="Rombauts S."/>
            <person name="Zhao P.X."/>
            <person name="Zhou P."/>
            <person name="Barbe V."/>
            <person name="Bardou P."/>
            <person name="Bechner M."/>
            <person name="Bellec A."/>
            <person name="Berger A."/>
            <person name="Berges H."/>
            <person name="Bidwell S."/>
            <person name="Bisseling T."/>
            <person name="Choisne N."/>
            <person name="Couloux A."/>
            <person name="Denny R."/>
            <person name="Deshpande S."/>
            <person name="Dai X."/>
            <person name="Doyle J.J."/>
            <person name="Dudez A.M."/>
            <person name="Farmer A.D."/>
            <person name="Fouteau S."/>
            <person name="Franken C."/>
            <person name="Gibelin C."/>
            <person name="Gish J."/>
            <person name="Goldstein S."/>
            <person name="Gonzalez A.J."/>
            <person name="Green P.J."/>
            <person name="Hallab A."/>
            <person name="Hartog M."/>
            <person name="Hua A."/>
            <person name="Humphray S.J."/>
            <person name="Jeong D.H."/>
            <person name="Jing Y."/>
            <person name="Jocker A."/>
            <person name="Kenton S.M."/>
            <person name="Kim D.J."/>
            <person name="Klee K."/>
            <person name="Lai H."/>
            <person name="Lang C."/>
            <person name="Lin S."/>
            <person name="Macmil S.L."/>
            <person name="Magdelenat G."/>
            <person name="Matthews L."/>
            <person name="McCorrison J."/>
            <person name="Monaghan E.L."/>
            <person name="Mun J.H."/>
            <person name="Najar F.Z."/>
            <person name="Nicholson C."/>
            <person name="Noirot C."/>
            <person name="O'Bleness M."/>
            <person name="Paule C.R."/>
            <person name="Poulain J."/>
            <person name="Prion F."/>
            <person name="Qin B."/>
            <person name="Qu C."/>
            <person name="Retzel E.F."/>
            <person name="Riddle C."/>
            <person name="Sallet E."/>
            <person name="Samain S."/>
            <person name="Samson N."/>
            <person name="Sanders I."/>
            <person name="Saurat O."/>
            <person name="Scarpelli C."/>
            <person name="Schiex T."/>
            <person name="Segurens B."/>
            <person name="Severin A.J."/>
            <person name="Sherrier D.J."/>
            <person name="Shi R."/>
            <person name="Sims S."/>
            <person name="Singer S.R."/>
            <person name="Sinharoy S."/>
            <person name="Sterck L."/>
            <person name="Viollet A."/>
            <person name="Wang B.B."/>
            <person name="Wang K."/>
            <person name="Wang M."/>
            <person name="Wang X."/>
            <person name="Warfsmann J."/>
            <person name="Weissenbach J."/>
            <person name="White D.D."/>
            <person name="White J.D."/>
            <person name="Wiley G.B."/>
            <person name="Wincker P."/>
            <person name="Xing Y."/>
            <person name="Yang L."/>
            <person name="Yao Z."/>
            <person name="Ying F."/>
            <person name="Zhai J."/>
            <person name="Zhou L."/>
            <person name="Zuber A."/>
            <person name="Denarie J."/>
            <person name="Dixon R.A."/>
            <person name="May G.D."/>
            <person name="Schwartz D.C."/>
            <person name="Rogers J."/>
            <person name="Quetier F."/>
            <person name="Town C.D."/>
            <person name="Roe B.A."/>
        </authorList>
    </citation>
    <scope>NUCLEOTIDE SEQUENCE [LARGE SCALE GENOMIC DNA]</scope>
    <source>
        <strain evidence="2">A17</strain>
        <strain evidence="3 4">cv. Jemalong A17</strain>
    </source>
</reference>
<gene>
    <name evidence="2" type="ordered locus">MTR_8g023280</name>
</gene>
<dbReference type="Proteomes" id="UP000002051">
    <property type="component" value="Chromosome 8"/>
</dbReference>
<reference evidence="2 4" key="2">
    <citation type="journal article" date="2014" name="BMC Genomics">
        <title>An improved genome release (version Mt4.0) for the model legume Medicago truncatula.</title>
        <authorList>
            <person name="Tang H."/>
            <person name="Krishnakumar V."/>
            <person name="Bidwell S."/>
            <person name="Rosen B."/>
            <person name="Chan A."/>
            <person name="Zhou S."/>
            <person name="Gentzbittel L."/>
            <person name="Childs K.L."/>
            <person name="Yandell M."/>
            <person name="Gundlach H."/>
            <person name="Mayer K.F."/>
            <person name="Schwartz D.C."/>
            <person name="Town C.D."/>
        </authorList>
    </citation>
    <scope>GENOME REANNOTATION</scope>
    <source>
        <strain evidence="3 4">cv. Jemalong A17</strain>
    </source>
</reference>
<dbReference type="PaxDb" id="3880-AET01931"/>
<evidence type="ECO:0000313" key="4">
    <source>
        <dbReference type="Proteomes" id="UP000002051"/>
    </source>
</evidence>
<sequence length="105" mass="12555">MAEGRLETIGGRGSRKAVPTKKKYKRTKRRRIMGTSNITQKHHHPSWNNTSRDRNDHISCNYMTTYVLYNLFYAIEPYVWFDLYVLWFMKDDPYTNILGIDEFEG</sequence>
<dbReference type="AlphaFoldDB" id="G7L9V4"/>
<proteinExistence type="predicted"/>
<name>G7L9V4_MEDTR</name>
<protein>
    <submittedName>
        <fullName evidence="2">Transmembrane protein, putative</fullName>
    </submittedName>
</protein>
<evidence type="ECO:0000313" key="3">
    <source>
        <dbReference type="EnsemblPlants" id="AET01931"/>
    </source>
</evidence>
<keyword evidence="2" id="KW-0472">Membrane</keyword>